<comment type="caution">
    <text evidence="1">The sequence shown here is derived from an EMBL/GenBank/DDBJ whole genome shotgun (WGS) entry which is preliminary data.</text>
</comment>
<dbReference type="Proteomes" id="UP000248745">
    <property type="component" value="Unassembled WGS sequence"/>
</dbReference>
<evidence type="ECO:0000313" key="1">
    <source>
        <dbReference type="EMBL" id="PZF74561.1"/>
    </source>
</evidence>
<dbReference type="RefSeq" id="WP_110997401.1">
    <property type="nucleotide sequence ID" value="NZ_QKTW01000003.1"/>
</dbReference>
<dbReference type="EMBL" id="QKTW01000003">
    <property type="protein sequence ID" value="PZF74561.1"/>
    <property type="molecule type" value="Genomic_DNA"/>
</dbReference>
<accession>A0A2W2AH10</accession>
<protein>
    <recommendedName>
        <fullName evidence="3">Response regulatory domain-containing protein</fullName>
    </recommendedName>
</protein>
<organism evidence="1 2">
    <name type="scientific">Taibaiella soli</name>
    <dbReference type="NCBI Taxonomy" id="1649169"/>
    <lineage>
        <taxon>Bacteria</taxon>
        <taxon>Pseudomonadati</taxon>
        <taxon>Bacteroidota</taxon>
        <taxon>Chitinophagia</taxon>
        <taxon>Chitinophagales</taxon>
        <taxon>Chitinophagaceae</taxon>
        <taxon>Taibaiella</taxon>
    </lineage>
</organism>
<proteinExistence type="predicted"/>
<dbReference type="AlphaFoldDB" id="A0A2W2AH10"/>
<evidence type="ECO:0000313" key="2">
    <source>
        <dbReference type="Proteomes" id="UP000248745"/>
    </source>
</evidence>
<gene>
    <name evidence="1" type="ORF">DN068_03010</name>
</gene>
<sequence length="124" mass="14047">MNTTEILVVSKDQNVLPVMMQQINNHTDWMATGASGDEDAIEKYHHHSFDLVVLAADIDENETRKMRRIFSIQHNDMLIVDSVNLDSLETEIEAAIIRHNAANNNYSFTDNAFANAQCNITIIE</sequence>
<dbReference type="OrthoDB" id="672265at2"/>
<name>A0A2W2AH10_9BACT</name>
<keyword evidence="2" id="KW-1185">Reference proteome</keyword>
<reference evidence="1 2" key="1">
    <citation type="submission" date="2018-06" db="EMBL/GenBank/DDBJ databases">
        <title>Mucibacter soli gen. nov., sp. nov., a new member of the family Chitinophagaceae producing mucin.</title>
        <authorList>
            <person name="Kim M.-K."/>
            <person name="Park S."/>
            <person name="Kim T.-S."/>
            <person name="Joung Y."/>
            <person name="Han J.-H."/>
            <person name="Kim S.B."/>
        </authorList>
    </citation>
    <scope>NUCLEOTIDE SEQUENCE [LARGE SCALE GENOMIC DNA]</scope>
    <source>
        <strain evidence="1 2">R1-15</strain>
    </source>
</reference>
<evidence type="ECO:0008006" key="3">
    <source>
        <dbReference type="Google" id="ProtNLM"/>
    </source>
</evidence>